<evidence type="ECO:0000259" key="17">
    <source>
        <dbReference type="PROSITE" id="PS51194"/>
    </source>
</evidence>
<keyword evidence="3" id="KW-0479">Metal-binding</keyword>
<dbReference type="InterPro" id="IPR027417">
    <property type="entry name" value="P-loop_NTPase"/>
</dbReference>
<keyword evidence="7" id="KW-0067">ATP-binding</keyword>
<evidence type="ECO:0000256" key="9">
    <source>
        <dbReference type="ARBA" id="ARBA00023235"/>
    </source>
</evidence>
<dbReference type="GO" id="GO:0016787">
    <property type="term" value="F:hydrolase activity"/>
    <property type="evidence" value="ECO:0007669"/>
    <property type="project" value="UniProtKB-KW"/>
</dbReference>
<dbReference type="InterPro" id="IPR014001">
    <property type="entry name" value="Helicase_ATP-bd"/>
</dbReference>
<accession>A0ABU9EDH6</accession>
<feature type="compositionally biased region" description="Low complexity" evidence="14">
    <location>
        <begin position="17"/>
        <end position="31"/>
    </location>
</feature>
<keyword evidence="9" id="KW-0413">Isomerase</keyword>
<dbReference type="SMART" id="SM00341">
    <property type="entry name" value="HRDC"/>
    <property type="match status" value="1"/>
</dbReference>
<dbReference type="PROSITE" id="PS51194">
    <property type="entry name" value="HELICASE_CTER"/>
    <property type="match status" value="1"/>
</dbReference>
<sequence>MPSPVQNSLPLDPPAVPAADAAVPDTSAPDAESPTDPLAVLRSVFGFPEFRPGQREIIDAVLRGEDCIAVMPTGAGKSLTYQLPARILPGTVVVISPLISLMKDQVDALQRYGFAAVAINSTLDFDERRRRLDDLRRGRYELVYLAPEALDGRLRDFVQGCPISLLVVDEAHCISQWGHDFRPSYRRLRGLKVDLDVPVLALTATATRQVAIDILRQLGMRKPAGYKGSFFRPNLTLSARKKGQGGNTRKEILALVREHAGQSGIVYCLSRKAVEQTCDFLKREGIDAAPYHAGLDDDVRARNQERFQRDEVDVMVATVAFGMGIDKPDVRFVIHRDMPKDVESWYQEFGRAGRDGLESDCVIFYSWADVKMHERFLNDIDDPEVWRQKRQSTVDLFELLEAGGCRHQAVVRYFDEEMAPCDVSCDACTGDTIESRTRGAAPLRRRSSGGSRAVPAEVTPAEEDAFQTLRTLRKEIADREGVPAYIVFNDKVLREMVARRPASEHEMLDVPGVGPAKMERYGDAFLEAVAALD</sequence>
<dbReference type="InterPro" id="IPR032284">
    <property type="entry name" value="RecQ_Zn-bd"/>
</dbReference>
<dbReference type="SMART" id="SM00490">
    <property type="entry name" value="HELICc"/>
    <property type="match status" value="1"/>
</dbReference>
<dbReference type="InterPro" id="IPR011545">
    <property type="entry name" value="DEAD/DEAH_box_helicase_dom"/>
</dbReference>
<dbReference type="PROSITE" id="PS51192">
    <property type="entry name" value="HELICASE_ATP_BIND_1"/>
    <property type="match status" value="1"/>
</dbReference>
<dbReference type="EC" id="5.6.2.4" evidence="11"/>
<dbReference type="Pfam" id="PF16124">
    <property type="entry name" value="RecQ_Zn_bind"/>
    <property type="match status" value="1"/>
</dbReference>
<dbReference type="PANTHER" id="PTHR13710">
    <property type="entry name" value="DNA HELICASE RECQ FAMILY MEMBER"/>
    <property type="match status" value="1"/>
</dbReference>
<evidence type="ECO:0000313" key="18">
    <source>
        <dbReference type="EMBL" id="MEK9502796.1"/>
    </source>
</evidence>
<protein>
    <recommendedName>
        <fullName evidence="12">ATP-dependent DNA helicase RecQ</fullName>
        <ecNumber evidence="11">5.6.2.4</ecNumber>
    </recommendedName>
    <alternativeName>
        <fullName evidence="13">DNA 3'-5' helicase RecQ</fullName>
    </alternativeName>
</protein>
<evidence type="ECO:0000256" key="10">
    <source>
        <dbReference type="ARBA" id="ARBA00034617"/>
    </source>
</evidence>
<dbReference type="Pfam" id="PF00271">
    <property type="entry name" value="Helicase_C"/>
    <property type="match status" value="1"/>
</dbReference>
<evidence type="ECO:0000259" key="15">
    <source>
        <dbReference type="PROSITE" id="PS50967"/>
    </source>
</evidence>
<evidence type="ECO:0000256" key="4">
    <source>
        <dbReference type="ARBA" id="ARBA00022741"/>
    </source>
</evidence>
<dbReference type="SUPFAM" id="SSF52540">
    <property type="entry name" value="P-loop containing nucleoside triphosphate hydrolases"/>
    <property type="match status" value="1"/>
</dbReference>
<evidence type="ECO:0000256" key="7">
    <source>
        <dbReference type="ARBA" id="ARBA00022840"/>
    </source>
</evidence>
<evidence type="ECO:0000256" key="13">
    <source>
        <dbReference type="ARBA" id="ARBA00044550"/>
    </source>
</evidence>
<dbReference type="Proteomes" id="UP001484239">
    <property type="component" value="Unassembled WGS sequence"/>
</dbReference>
<evidence type="ECO:0000256" key="1">
    <source>
        <dbReference type="ARBA" id="ARBA00001946"/>
    </source>
</evidence>
<keyword evidence="19" id="KW-1185">Reference proteome</keyword>
<comment type="caution">
    <text evidence="18">The sequence shown here is derived from an EMBL/GenBank/DDBJ whole genome shotgun (WGS) entry which is preliminary data.</text>
</comment>
<dbReference type="SMART" id="SM00487">
    <property type="entry name" value="DEXDc"/>
    <property type="match status" value="1"/>
</dbReference>
<dbReference type="Pfam" id="PF00270">
    <property type="entry name" value="DEAD"/>
    <property type="match status" value="1"/>
</dbReference>
<keyword evidence="4" id="KW-0547">Nucleotide-binding</keyword>
<dbReference type="InterPro" id="IPR001650">
    <property type="entry name" value="Helicase_C-like"/>
</dbReference>
<dbReference type="Gene3D" id="1.10.150.80">
    <property type="entry name" value="HRDC domain"/>
    <property type="match status" value="1"/>
</dbReference>
<evidence type="ECO:0000256" key="8">
    <source>
        <dbReference type="ARBA" id="ARBA00023125"/>
    </source>
</evidence>
<keyword evidence="8" id="KW-0238">DNA-binding</keyword>
<gene>
    <name evidence="18" type="ORF">WI372_17500</name>
</gene>
<dbReference type="InterPro" id="IPR010997">
    <property type="entry name" value="HRDC-like_sf"/>
</dbReference>
<evidence type="ECO:0000256" key="5">
    <source>
        <dbReference type="ARBA" id="ARBA00022801"/>
    </source>
</evidence>
<dbReference type="SUPFAM" id="SSF47819">
    <property type="entry name" value="HRDC-like"/>
    <property type="match status" value="1"/>
</dbReference>
<evidence type="ECO:0000256" key="3">
    <source>
        <dbReference type="ARBA" id="ARBA00022723"/>
    </source>
</evidence>
<evidence type="ECO:0000259" key="16">
    <source>
        <dbReference type="PROSITE" id="PS51192"/>
    </source>
</evidence>
<dbReference type="InterPro" id="IPR002121">
    <property type="entry name" value="HRDC_dom"/>
</dbReference>
<dbReference type="GO" id="GO:0003678">
    <property type="term" value="F:DNA helicase activity"/>
    <property type="evidence" value="ECO:0007669"/>
    <property type="project" value="UniProtKB-EC"/>
</dbReference>
<keyword evidence="6 18" id="KW-0347">Helicase</keyword>
<feature type="region of interest" description="Disordered" evidence="14">
    <location>
        <begin position="437"/>
        <end position="459"/>
    </location>
</feature>
<evidence type="ECO:0000313" key="19">
    <source>
        <dbReference type="Proteomes" id="UP001484239"/>
    </source>
</evidence>
<dbReference type="InterPro" id="IPR004589">
    <property type="entry name" value="DNA_helicase_ATP-dep_RecQ"/>
</dbReference>
<evidence type="ECO:0000256" key="2">
    <source>
        <dbReference type="ARBA" id="ARBA00005446"/>
    </source>
</evidence>
<evidence type="ECO:0000256" key="12">
    <source>
        <dbReference type="ARBA" id="ARBA00044535"/>
    </source>
</evidence>
<feature type="domain" description="Helicase C-terminal" evidence="17">
    <location>
        <begin position="248"/>
        <end position="401"/>
    </location>
</feature>
<feature type="domain" description="HRDC" evidence="15">
    <location>
        <begin position="459"/>
        <end position="533"/>
    </location>
</feature>
<evidence type="ECO:0000256" key="6">
    <source>
        <dbReference type="ARBA" id="ARBA00022806"/>
    </source>
</evidence>
<dbReference type="CDD" id="cd17920">
    <property type="entry name" value="DEXHc_RecQ"/>
    <property type="match status" value="1"/>
</dbReference>
<feature type="region of interest" description="Disordered" evidence="14">
    <location>
        <begin position="1"/>
        <end position="35"/>
    </location>
</feature>
<name>A0ABU9EDH6_9BACT</name>
<dbReference type="PROSITE" id="PS00690">
    <property type="entry name" value="DEAH_ATP_HELICASE"/>
    <property type="match status" value="1"/>
</dbReference>
<feature type="domain" description="Helicase ATP-binding" evidence="16">
    <location>
        <begin position="58"/>
        <end position="224"/>
    </location>
</feature>
<dbReference type="InterPro" id="IPR044876">
    <property type="entry name" value="HRDC_dom_sf"/>
</dbReference>
<dbReference type="PROSITE" id="PS50967">
    <property type="entry name" value="HRDC"/>
    <property type="match status" value="1"/>
</dbReference>
<dbReference type="CDD" id="cd18794">
    <property type="entry name" value="SF2_C_RecQ"/>
    <property type="match status" value="1"/>
</dbReference>
<comment type="catalytic activity">
    <reaction evidence="10">
        <text>Couples ATP hydrolysis with the unwinding of duplex DNA by translocating in the 3'-5' direction.</text>
        <dbReference type="EC" id="5.6.2.4"/>
    </reaction>
</comment>
<dbReference type="PANTHER" id="PTHR13710:SF105">
    <property type="entry name" value="ATP-DEPENDENT DNA HELICASE Q1"/>
    <property type="match status" value="1"/>
</dbReference>
<dbReference type="Gene3D" id="3.40.50.300">
    <property type="entry name" value="P-loop containing nucleotide triphosphate hydrolases"/>
    <property type="match status" value="2"/>
</dbReference>
<keyword evidence="5 18" id="KW-0378">Hydrolase</keyword>
<dbReference type="EMBL" id="JBBHLI010000015">
    <property type="protein sequence ID" value="MEK9502796.1"/>
    <property type="molecule type" value="Genomic_DNA"/>
</dbReference>
<dbReference type="RefSeq" id="WP_405281107.1">
    <property type="nucleotide sequence ID" value="NZ_JBBHLI010000015.1"/>
</dbReference>
<evidence type="ECO:0000256" key="14">
    <source>
        <dbReference type="SAM" id="MobiDB-lite"/>
    </source>
</evidence>
<evidence type="ECO:0000256" key="11">
    <source>
        <dbReference type="ARBA" id="ARBA00034808"/>
    </source>
</evidence>
<proteinExistence type="inferred from homology"/>
<organism evidence="18 19">
    <name type="scientific">Gaopeijia maritima</name>
    <dbReference type="NCBI Taxonomy" id="3119007"/>
    <lineage>
        <taxon>Bacteria</taxon>
        <taxon>Pseudomonadati</taxon>
        <taxon>Gemmatimonadota</taxon>
        <taxon>Longimicrobiia</taxon>
        <taxon>Gaopeijiales</taxon>
        <taxon>Gaopeijiaceae</taxon>
        <taxon>Gaopeijia</taxon>
    </lineage>
</organism>
<dbReference type="InterPro" id="IPR002464">
    <property type="entry name" value="DNA/RNA_helicase_DEAH_CS"/>
</dbReference>
<dbReference type="NCBIfam" id="TIGR00614">
    <property type="entry name" value="recQ_fam"/>
    <property type="match status" value="1"/>
</dbReference>
<dbReference type="Pfam" id="PF00570">
    <property type="entry name" value="HRDC"/>
    <property type="match status" value="1"/>
</dbReference>
<comment type="similarity">
    <text evidence="2">Belongs to the helicase family. RecQ subfamily.</text>
</comment>
<comment type="cofactor">
    <cofactor evidence="1">
        <name>Mg(2+)</name>
        <dbReference type="ChEBI" id="CHEBI:18420"/>
    </cofactor>
</comment>
<reference evidence="18 19" key="1">
    <citation type="submission" date="2024-02" db="EMBL/GenBank/DDBJ databases">
        <title>A novel Gemmatimonadota bacterium.</title>
        <authorList>
            <person name="Du Z.-J."/>
            <person name="Ye Y.-Q."/>
        </authorList>
    </citation>
    <scope>NUCLEOTIDE SEQUENCE [LARGE SCALE GENOMIC DNA]</scope>
    <source>
        <strain evidence="18 19">DH-20</strain>
    </source>
</reference>